<dbReference type="GO" id="GO:0005975">
    <property type="term" value="P:carbohydrate metabolic process"/>
    <property type="evidence" value="ECO:0007669"/>
    <property type="project" value="InterPro"/>
</dbReference>
<dbReference type="EMBL" id="ANFO01000054">
    <property type="protein sequence ID" value="KGQ13154.1"/>
    <property type="molecule type" value="Genomic_DNA"/>
</dbReference>
<evidence type="ECO:0000256" key="14">
    <source>
        <dbReference type="ARBA" id="ARBA00030762"/>
    </source>
</evidence>
<dbReference type="HOGENOM" id="CLU_314476_0_0_1"/>
<dbReference type="InterPro" id="IPR049071">
    <property type="entry name" value="MPI_cupin_dom"/>
</dbReference>
<dbReference type="InterPro" id="IPR010352">
    <property type="entry name" value="DUF945"/>
</dbReference>
<feature type="domain" description="Phosphomannose isomerase type I catalytic" evidence="18">
    <location>
        <begin position="1"/>
        <end position="150"/>
    </location>
</feature>
<proteinExistence type="inferred from homology"/>
<dbReference type="CDD" id="cd07011">
    <property type="entry name" value="cupin_PMI_type_I_N"/>
    <property type="match status" value="1"/>
</dbReference>
<comment type="pathway">
    <text evidence="5 15">Nucleotide-sugar biosynthesis; GDP-alpha-D-mannose biosynthesis; alpha-D-mannose 1-phosphate from D-fructose 6-phosphate: step 1/2.</text>
</comment>
<dbReference type="PANTHER" id="PTHR10309:SF0">
    <property type="entry name" value="MANNOSE-6-PHOSPHATE ISOMERASE"/>
    <property type="match status" value="1"/>
</dbReference>
<evidence type="ECO:0000256" key="13">
    <source>
        <dbReference type="ARBA" id="ARBA00029741"/>
    </source>
</evidence>
<comment type="subcellular location">
    <subcellularLocation>
        <location evidence="4">Cytoplasm</location>
    </subcellularLocation>
</comment>
<evidence type="ECO:0000256" key="2">
    <source>
        <dbReference type="ARBA" id="ARBA00001947"/>
    </source>
</evidence>
<name>A0A0A2WJ87_BEABA</name>
<evidence type="ECO:0000256" key="16">
    <source>
        <dbReference type="SAM" id="MobiDB-lite"/>
    </source>
</evidence>
<dbReference type="Proteomes" id="UP000030106">
    <property type="component" value="Unassembled WGS sequence"/>
</dbReference>
<sequence>MQKLINAVQNYAWGSETALTELYGIANPQHKPMAELWMGAHPKSSSKVLDANGQQHALRDVIDADKQALLGPAVAERFGELPFLFKVLCAAQPLSIQVHPNKKASEIGFAKENAAGIPLDAAERNYKDPNHKPELVFALTPFLAMNAFREFSDIVSLLQPVSGAHPLIAHFLQQPGAESLAQLFAGLLNMQGEEKSLALGVLKAALNSQQGEPWETIRVISEFYPDDSGLFSPLLLNVVKLEPGEAMFLFAETPHAYLNGVALEVMANSDNVLRAGLTPKYIDIPELVANVKFEPKPANQLLTQPQKNGSELDFPIPVDDFAFSLHDLSTQEASLAQQSAAIVFCVEGEAVLTKDAQRLVLKPGESAFISAAESPIAVSGVGRAFFIHPVEDGYRLLYMDNDTMKKSLVAVGVIVALGVVWTGGAWFTGKQLEGRMAEMIDNANAEIKNSAPESGLVLSYQDYKRGLFHSTVQLVVKQVAGTKNALLTPEQSVLFNETIDHGPFPFAQLKKFNLIPSMASIHTELVNNDTTKHLFTLTKDKPLIGVETRVGYSGATSSDIALAAIDATEGEDKFSFSGGKFTADVDGAGNEIALSGSADSGLVNTVNEYGQRVQLSFNGIKTDGDSKRSLFDQRVGSQKATIDKLSMVVDGKEIAVVEGFNLNAKSDVQDDKKHFTGQFDYSLDALKVQNQNMGSGKLTLKLGNIDAAALREFTQKYNAGVQQLMADPAVQQNPELYQQKSVELISANLPLLLKGNPIITVAPLSWKNAKGESTFNLSLFMKDPQGATGPANTPEEQLDRYVKSLDAKLVIPMPMATGLMSQVAQLEGYSPEESDKLASQQIKGLAAMGQMFRVTKVDGDNITTSLQYGSGKASLNGEQMSLGELFSMFALPAGMGGPALQDNDSDAVPQPQDEAPGDDTSPDAEPAPQQ</sequence>
<dbReference type="NCBIfam" id="TIGR00218">
    <property type="entry name" value="manA"/>
    <property type="match status" value="1"/>
</dbReference>
<dbReference type="GO" id="GO:0008270">
    <property type="term" value="F:zinc ion binding"/>
    <property type="evidence" value="ECO:0007669"/>
    <property type="project" value="InterPro"/>
</dbReference>
<dbReference type="NCBIfam" id="NF011710">
    <property type="entry name" value="PRK15131.1"/>
    <property type="match status" value="1"/>
</dbReference>
<accession>A0A0A2WJ87</accession>
<evidence type="ECO:0000256" key="9">
    <source>
        <dbReference type="ARBA" id="ARBA00022490"/>
    </source>
</evidence>
<comment type="catalytic activity">
    <reaction evidence="1">
        <text>D-mannose 6-phosphate = D-fructose 6-phosphate</text>
        <dbReference type="Rhea" id="RHEA:12356"/>
        <dbReference type="ChEBI" id="CHEBI:58735"/>
        <dbReference type="ChEBI" id="CHEBI:61527"/>
        <dbReference type="EC" id="5.3.1.8"/>
    </reaction>
</comment>
<dbReference type="InterPro" id="IPR014710">
    <property type="entry name" value="RmlC-like_jellyroll"/>
</dbReference>
<dbReference type="Pfam" id="PF06097">
    <property type="entry name" value="DUF945"/>
    <property type="match status" value="1"/>
</dbReference>
<protein>
    <recommendedName>
        <fullName evidence="8">Mannose-6-phosphate isomerase</fullName>
        <ecNumber evidence="7">5.3.1.8</ecNumber>
    </recommendedName>
    <alternativeName>
        <fullName evidence="13">Phosphohexomutase</fullName>
    </alternativeName>
    <alternativeName>
        <fullName evidence="14">Phosphomannose isomerase</fullName>
    </alternativeName>
</protein>
<gene>
    <name evidence="21" type="ORF">BBAD15_g1078</name>
</gene>
<dbReference type="InterPro" id="IPR046457">
    <property type="entry name" value="PMI_typeI_cat"/>
</dbReference>
<evidence type="ECO:0000259" key="19">
    <source>
        <dbReference type="Pfam" id="PF20512"/>
    </source>
</evidence>
<evidence type="ECO:0000259" key="18">
    <source>
        <dbReference type="Pfam" id="PF20511"/>
    </source>
</evidence>
<comment type="caution">
    <text evidence="21">The sequence shown here is derived from an EMBL/GenBank/DDBJ whole genome shotgun (WGS) entry which is preliminary data.</text>
</comment>
<dbReference type="AlphaFoldDB" id="A0A0A2WJ87"/>
<evidence type="ECO:0000256" key="6">
    <source>
        <dbReference type="ARBA" id="ARBA00010772"/>
    </source>
</evidence>
<dbReference type="GO" id="GO:0005829">
    <property type="term" value="C:cytosol"/>
    <property type="evidence" value="ECO:0007669"/>
    <property type="project" value="TreeGrafter"/>
</dbReference>
<dbReference type="SUPFAM" id="SSF51182">
    <property type="entry name" value="RmlC-like cupins"/>
    <property type="match status" value="1"/>
</dbReference>
<evidence type="ECO:0000259" key="20">
    <source>
        <dbReference type="Pfam" id="PF21621"/>
    </source>
</evidence>
<feature type="domain" description="Mannose-6-phosphate isomerase cupin" evidence="20">
    <location>
        <begin position="311"/>
        <end position="389"/>
    </location>
</feature>
<feature type="transmembrane region" description="Helical" evidence="17">
    <location>
        <begin position="408"/>
        <end position="427"/>
    </location>
</feature>
<evidence type="ECO:0000256" key="10">
    <source>
        <dbReference type="ARBA" id="ARBA00022723"/>
    </source>
</evidence>
<dbReference type="InterPro" id="IPR011051">
    <property type="entry name" value="RmlC_Cupin_sf"/>
</dbReference>
<keyword evidence="10" id="KW-0479">Metal-binding</keyword>
<evidence type="ECO:0000256" key="8">
    <source>
        <dbReference type="ARBA" id="ARBA00018236"/>
    </source>
</evidence>
<evidence type="ECO:0000256" key="1">
    <source>
        <dbReference type="ARBA" id="ARBA00000757"/>
    </source>
</evidence>
<dbReference type="InterPro" id="IPR046458">
    <property type="entry name" value="PMI_typeI_hel"/>
</dbReference>
<comment type="cofactor">
    <cofactor evidence="2">
        <name>Zn(2+)</name>
        <dbReference type="ChEBI" id="CHEBI:29105"/>
    </cofactor>
</comment>
<evidence type="ECO:0000256" key="3">
    <source>
        <dbReference type="ARBA" id="ARBA00002564"/>
    </source>
</evidence>
<evidence type="ECO:0000256" key="5">
    <source>
        <dbReference type="ARBA" id="ARBA00004666"/>
    </source>
</evidence>
<dbReference type="PRINTS" id="PR00714">
    <property type="entry name" value="MAN6PISMRASE"/>
</dbReference>
<keyword evidence="17" id="KW-1133">Transmembrane helix</keyword>
<dbReference type="Pfam" id="PF21621">
    <property type="entry name" value="MPI_cupin_dom"/>
    <property type="match status" value="1"/>
</dbReference>
<reference evidence="21 22" key="1">
    <citation type="submission" date="2012-10" db="EMBL/GenBank/DDBJ databases">
        <title>Genome sequencing and analysis of entomopathogenic fungi Beauveria bassiana D1-5.</title>
        <authorList>
            <person name="Li Q."/>
            <person name="Wang L."/>
            <person name="Zhang Z."/>
            <person name="Wang Q."/>
            <person name="Ren J."/>
            <person name="Wang M."/>
            <person name="Xu W."/>
            <person name="Wang J."/>
            <person name="Lu Y."/>
            <person name="Du Q."/>
            <person name="Sun Z."/>
        </authorList>
    </citation>
    <scope>NUCLEOTIDE SEQUENCE [LARGE SCALE GENOMIC DNA]</scope>
    <source>
        <strain evidence="21 22">D1-5</strain>
    </source>
</reference>
<dbReference type="PANTHER" id="PTHR10309">
    <property type="entry name" value="MANNOSE-6-PHOSPHATE ISOMERASE"/>
    <property type="match status" value="1"/>
</dbReference>
<dbReference type="STRING" id="1245745.A0A0A2WJ87"/>
<comment type="similarity">
    <text evidence="6">Belongs to the mannose-6-phosphate isomerase type 1 family.</text>
</comment>
<keyword evidence="17" id="KW-0812">Transmembrane</keyword>
<dbReference type="Pfam" id="PF20511">
    <property type="entry name" value="PMI_typeI_cat"/>
    <property type="match status" value="1"/>
</dbReference>
<evidence type="ECO:0000256" key="7">
    <source>
        <dbReference type="ARBA" id="ARBA00011956"/>
    </source>
</evidence>
<comment type="function">
    <text evidence="3">Involved in the synthesis of the GDP-mannose and dolichol-phosphate-mannose required for a number of critical mannosyl transfer reactions.</text>
</comment>
<evidence type="ECO:0000256" key="12">
    <source>
        <dbReference type="ARBA" id="ARBA00023235"/>
    </source>
</evidence>
<dbReference type="GO" id="GO:0009298">
    <property type="term" value="P:GDP-mannose biosynthetic process"/>
    <property type="evidence" value="ECO:0007669"/>
    <property type="project" value="UniProtKB-UniPathway"/>
</dbReference>
<feature type="region of interest" description="Disordered" evidence="16">
    <location>
        <begin position="894"/>
        <end position="930"/>
    </location>
</feature>
<dbReference type="UniPathway" id="UPA00126">
    <property type="reaction ID" value="UER00423"/>
</dbReference>
<evidence type="ECO:0000256" key="4">
    <source>
        <dbReference type="ARBA" id="ARBA00004496"/>
    </source>
</evidence>
<keyword evidence="17" id="KW-0472">Membrane</keyword>
<evidence type="ECO:0000313" key="21">
    <source>
        <dbReference type="EMBL" id="KGQ13154.1"/>
    </source>
</evidence>
<dbReference type="Pfam" id="PF20512">
    <property type="entry name" value="PMI_typeI_hel"/>
    <property type="match status" value="1"/>
</dbReference>
<dbReference type="PROSITE" id="PS00965">
    <property type="entry name" value="PMI_I_1"/>
    <property type="match status" value="1"/>
</dbReference>
<evidence type="ECO:0000313" key="22">
    <source>
        <dbReference type="Proteomes" id="UP000030106"/>
    </source>
</evidence>
<dbReference type="EC" id="5.3.1.8" evidence="7"/>
<dbReference type="GO" id="GO:0004476">
    <property type="term" value="F:mannose-6-phosphate isomerase activity"/>
    <property type="evidence" value="ECO:0007669"/>
    <property type="project" value="UniProtKB-EC"/>
</dbReference>
<feature type="domain" description="Phosphomannose isomerase type I helical insertion" evidence="19">
    <location>
        <begin position="157"/>
        <end position="236"/>
    </location>
</feature>
<organism evidence="21 22">
    <name type="scientific">Beauveria bassiana D1-5</name>
    <dbReference type="NCBI Taxonomy" id="1245745"/>
    <lineage>
        <taxon>Eukaryota</taxon>
        <taxon>Fungi</taxon>
        <taxon>Dikarya</taxon>
        <taxon>Ascomycota</taxon>
        <taxon>Pezizomycotina</taxon>
        <taxon>Sordariomycetes</taxon>
        <taxon>Hypocreomycetidae</taxon>
        <taxon>Hypocreales</taxon>
        <taxon>Cordycipitaceae</taxon>
        <taxon>Beauveria</taxon>
    </lineage>
</organism>
<keyword evidence="9" id="KW-0963">Cytoplasm</keyword>
<dbReference type="Gene3D" id="2.60.120.10">
    <property type="entry name" value="Jelly Rolls"/>
    <property type="match status" value="2"/>
</dbReference>
<dbReference type="PROSITE" id="PS00966">
    <property type="entry name" value="PMI_I_2"/>
    <property type="match status" value="1"/>
</dbReference>
<dbReference type="FunFam" id="2.60.120.10:FF:000030">
    <property type="entry name" value="Mannose-6-phosphate isomerase ManA"/>
    <property type="match status" value="1"/>
</dbReference>
<dbReference type="InterPro" id="IPR018050">
    <property type="entry name" value="Pmannose_isomerase-type1_CS"/>
</dbReference>
<dbReference type="Gene3D" id="1.10.441.10">
    <property type="entry name" value="Phosphomannose Isomerase, domain 2"/>
    <property type="match status" value="1"/>
</dbReference>
<evidence type="ECO:0000256" key="15">
    <source>
        <dbReference type="RuleBase" id="RU004248"/>
    </source>
</evidence>
<dbReference type="InterPro" id="IPR001250">
    <property type="entry name" value="Man6P_Isoase-1"/>
</dbReference>
<dbReference type="GO" id="GO:0000032">
    <property type="term" value="P:cell wall mannoprotein biosynthetic process"/>
    <property type="evidence" value="ECO:0007669"/>
    <property type="project" value="EnsemblFungi"/>
</dbReference>
<evidence type="ECO:0000256" key="11">
    <source>
        <dbReference type="ARBA" id="ARBA00022833"/>
    </source>
</evidence>
<evidence type="ECO:0000256" key="17">
    <source>
        <dbReference type="SAM" id="Phobius"/>
    </source>
</evidence>
<dbReference type="InterPro" id="IPR016305">
    <property type="entry name" value="Mannose-6-P_Isomerase"/>
</dbReference>
<keyword evidence="11" id="KW-0862">Zinc</keyword>
<keyword evidence="12 21" id="KW-0413">Isomerase</keyword>